<proteinExistence type="predicted"/>
<protein>
    <submittedName>
        <fullName evidence="2">Uncharacterized protein</fullName>
    </submittedName>
</protein>
<feature type="compositionally biased region" description="Polar residues" evidence="1">
    <location>
        <begin position="17"/>
        <end position="27"/>
    </location>
</feature>
<feature type="region of interest" description="Disordered" evidence="1">
    <location>
        <begin position="1"/>
        <end position="30"/>
    </location>
</feature>
<gene>
    <name evidence="2" type="ORF">PENSTE_c021G06942</name>
</gene>
<keyword evidence="3" id="KW-1185">Reference proteome</keyword>
<dbReference type="STRING" id="303698.A0A1V6STB3"/>
<name>A0A1V6STB3_9EURO</name>
<organism evidence="2 3">
    <name type="scientific">Penicillium steckii</name>
    <dbReference type="NCBI Taxonomy" id="303698"/>
    <lineage>
        <taxon>Eukaryota</taxon>
        <taxon>Fungi</taxon>
        <taxon>Dikarya</taxon>
        <taxon>Ascomycota</taxon>
        <taxon>Pezizomycotina</taxon>
        <taxon>Eurotiomycetes</taxon>
        <taxon>Eurotiomycetidae</taxon>
        <taxon>Eurotiales</taxon>
        <taxon>Aspergillaceae</taxon>
        <taxon>Penicillium</taxon>
    </lineage>
</organism>
<evidence type="ECO:0000313" key="2">
    <source>
        <dbReference type="EMBL" id="OQE17266.1"/>
    </source>
</evidence>
<reference evidence="3" key="1">
    <citation type="journal article" date="2017" name="Nat. Microbiol.">
        <title>Global analysis of biosynthetic gene clusters reveals vast potential of secondary metabolite production in Penicillium species.</title>
        <authorList>
            <person name="Nielsen J.C."/>
            <person name="Grijseels S."/>
            <person name="Prigent S."/>
            <person name="Ji B."/>
            <person name="Dainat J."/>
            <person name="Nielsen K.F."/>
            <person name="Frisvad J.C."/>
            <person name="Workman M."/>
            <person name="Nielsen J."/>
        </authorList>
    </citation>
    <scope>NUCLEOTIDE SEQUENCE [LARGE SCALE GENOMIC DNA]</scope>
    <source>
        <strain evidence="3">IBT 24891</strain>
    </source>
</reference>
<dbReference type="AlphaFoldDB" id="A0A1V6STB3"/>
<comment type="caution">
    <text evidence="2">The sequence shown here is derived from an EMBL/GenBank/DDBJ whole genome shotgun (WGS) entry which is preliminary data.</text>
</comment>
<evidence type="ECO:0000256" key="1">
    <source>
        <dbReference type="SAM" id="MobiDB-lite"/>
    </source>
</evidence>
<evidence type="ECO:0000313" key="3">
    <source>
        <dbReference type="Proteomes" id="UP000191285"/>
    </source>
</evidence>
<dbReference type="Proteomes" id="UP000191285">
    <property type="component" value="Unassembled WGS sequence"/>
</dbReference>
<sequence length="739" mass="82490">MAQKQPPKNKGYLENGIVNSKPQNPMSPASDDYVHSNMGMDSAISTDKGSLGSLDHILNPATYYEKLEMLELDTAEICGIASSPDTENLSQSACLEVIENTGKALRHLQSEGFCGARFSVLVEDHNRFNVARVTHLSLHDIDGFVRSHTLESSSHTQRTWGSPSSLLNKIFGGRVGSHQVVDSWTQLKLLSKTLSVGLVSFSGSHACPFDVNIWGRSLGEIPVGCGYSFRSRQLACLKDFLNGPCWVLGSTQYEPDQKGLKISLTVEEFLELWGPAQFVGGSPVSAPLMRTERGFVIPLPRQNQPDQSLDEIECHWTKEVPQYVEDIDHIWLQNTSRILIGTGSITHTSMTVNPRCKSKIHQIEKHITGQLYFPGTCKDYYTMEGHDIQFVAGYSGVSVGLVFKRKRHPGTTLKGSIILRCQEDLSDIETFLKLQIGLEISACTGNARRVSLWEAIRLYHIGKYGHGFTDCGHDFADPECLRICWSRYNSQPSTSATDSDSLCGSSQTVGTNSSFLSDLNPSNHMESDSFRKFIFTSILRLRDTGIDHEGNLQACWPFSNPAMSHQIKPTKFNRWMNLLSDSRETATFAVVSPRCLGVQKGRYPLEWGLCPPSHRELKQSTCLSTRVIRRYESQRKQRFRRRQFGMPSPSPDRMPTELAQGTVIRMGERQLSVIKFWQDADNQNLIAYPIPGGQLREVATRWSSAPDFAEQINPDLKAGELVDLIVTSRDSCGENNGGQ</sequence>
<dbReference type="EMBL" id="MLKD01000021">
    <property type="protein sequence ID" value="OQE17266.1"/>
    <property type="molecule type" value="Genomic_DNA"/>
</dbReference>
<dbReference type="OrthoDB" id="428577at2759"/>
<accession>A0A1V6STB3</accession>